<evidence type="ECO:0000313" key="2">
    <source>
        <dbReference type="Proteomes" id="UP000618926"/>
    </source>
</evidence>
<organism evidence="1 2">
    <name type="scientific">Geobacter anodireducens</name>
    <dbReference type="NCBI Taxonomy" id="1340425"/>
    <lineage>
        <taxon>Bacteria</taxon>
        <taxon>Pseudomonadati</taxon>
        <taxon>Thermodesulfobacteriota</taxon>
        <taxon>Desulfuromonadia</taxon>
        <taxon>Geobacterales</taxon>
        <taxon>Geobacteraceae</taxon>
        <taxon>Geobacter</taxon>
    </lineage>
</organism>
<dbReference type="InterPro" id="IPR007485">
    <property type="entry name" value="LPS_assembly_LptE"/>
</dbReference>
<proteinExistence type="predicted"/>
<protein>
    <submittedName>
        <fullName evidence="1">LptE family protein</fullName>
    </submittedName>
</protein>
<gene>
    <name evidence="1" type="ORF">IIE05_08375</name>
</gene>
<dbReference type="EMBL" id="JADBFD010000009">
    <property type="protein sequence ID" value="MBE2887984.1"/>
    <property type="molecule type" value="Genomic_DNA"/>
</dbReference>
<comment type="caution">
    <text evidence="1">The sequence shown here is derived from an EMBL/GenBank/DDBJ whole genome shotgun (WGS) entry which is preliminary data.</text>
</comment>
<name>A0ABR9NUP6_9BACT</name>
<sequence length="176" mass="18811">MASSLMTRLLTAGLAALVLAAVGGCGYRAARIGGEGSALADKTVHVDIFTNKSYRPNVEAVLTNSLIDEFVRREGSRAVEAGGDLTLSGAVVSYGTAAVSYTATDTVKEYRATVTVEATLRRSDSGQVLWKGSLSAYQDFPANDDLVLQQNSEEQAIAVICRRLARELTLRMSENF</sequence>
<dbReference type="Pfam" id="PF04390">
    <property type="entry name" value="LptE"/>
    <property type="match status" value="1"/>
</dbReference>
<dbReference type="Gene3D" id="3.30.160.150">
    <property type="entry name" value="Lipoprotein like domain"/>
    <property type="match status" value="1"/>
</dbReference>
<keyword evidence="2" id="KW-1185">Reference proteome</keyword>
<dbReference type="Proteomes" id="UP000618926">
    <property type="component" value="Unassembled WGS sequence"/>
</dbReference>
<reference evidence="1 2" key="1">
    <citation type="submission" date="2020-10" db="EMBL/GenBank/DDBJ databases">
        <title>Investigation of anaerobic biodegradation of phenanthrene by a sulfate-dependent Geobacter anodireducens strain PheS2.</title>
        <authorList>
            <person name="Zhang Z."/>
        </authorList>
    </citation>
    <scope>NUCLEOTIDE SEQUENCE [LARGE SCALE GENOMIC DNA]</scope>
    <source>
        <strain evidence="1 2">PheS2</strain>
    </source>
</reference>
<evidence type="ECO:0000313" key="1">
    <source>
        <dbReference type="EMBL" id="MBE2887984.1"/>
    </source>
</evidence>
<accession>A0ABR9NUP6</accession>